<dbReference type="GO" id="GO:0006270">
    <property type="term" value="P:DNA replication initiation"/>
    <property type="evidence" value="ECO:0007669"/>
    <property type="project" value="InterPro"/>
</dbReference>
<dbReference type="SUPFAM" id="SSF48295">
    <property type="entry name" value="TrpR-like"/>
    <property type="match status" value="1"/>
</dbReference>
<accession>A0A1U7DFE3</accession>
<dbReference type="STRING" id="1267768.BV394_02065"/>
<proteinExistence type="predicted"/>
<dbReference type="InterPro" id="IPR018312">
    <property type="entry name" value="Chromosome_initiator_DnaA_CS"/>
</dbReference>
<organism evidence="2 3">
    <name type="scientific">Brevirhabdus pacifica</name>
    <dbReference type="NCBI Taxonomy" id="1267768"/>
    <lineage>
        <taxon>Bacteria</taxon>
        <taxon>Pseudomonadati</taxon>
        <taxon>Pseudomonadota</taxon>
        <taxon>Alphaproteobacteria</taxon>
        <taxon>Rhodobacterales</taxon>
        <taxon>Paracoccaceae</taxon>
        <taxon>Brevirhabdus</taxon>
    </lineage>
</organism>
<dbReference type="PANTHER" id="PTHR30050">
    <property type="entry name" value="CHROMOSOMAL REPLICATION INITIATOR PROTEIN DNAA"/>
    <property type="match status" value="1"/>
</dbReference>
<dbReference type="OrthoDB" id="7776290at2"/>
<dbReference type="AlphaFoldDB" id="A0A1U7DFE3"/>
<reference evidence="2 3" key="1">
    <citation type="submission" date="2017-01" db="EMBL/GenBank/DDBJ databases">
        <title>Genomic analysis of Xuhuaishuia manganoxidans DY6-4.</title>
        <authorList>
            <person name="Wang X."/>
        </authorList>
    </citation>
    <scope>NUCLEOTIDE SEQUENCE [LARGE SCALE GENOMIC DNA]</scope>
    <source>
        <strain evidence="2 3">DY6-4</strain>
    </source>
</reference>
<dbReference type="PROSITE" id="PS01008">
    <property type="entry name" value="DNAA"/>
    <property type="match status" value="1"/>
</dbReference>
<dbReference type="GO" id="GO:0006275">
    <property type="term" value="P:regulation of DNA replication"/>
    <property type="evidence" value="ECO:0007669"/>
    <property type="project" value="InterPro"/>
</dbReference>
<evidence type="ECO:0000313" key="2">
    <source>
        <dbReference type="EMBL" id="APX88665.1"/>
    </source>
</evidence>
<sequence length="89" mass="10359">MTLPDFLAPRQKRADQIVMDVAAETGIPISKIFSANRTRQIYRARQYAQWRIYRETGMSLLSIGRMFGRDHTSVLNSIRRIDTLMKEAK</sequence>
<dbReference type="GO" id="GO:0005524">
    <property type="term" value="F:ATP binding"/>
    <property type="evidence" value="ECO:0007669"/>
    <property type="project" value="InterPro"/>
</dbReference>
<gene>
    <name evidence="2" type="ORF">BV394_02065</name>
</gene>
<dbReference type="InterPro" id="IPR013159">
    <property type="entry name" value="DnaA_C"/>
</dbReference>
<dbReference type="InterPro" id="IPR010921">
    <property type="entry name" value="Trp_repressor/repl_initiator"/>
</dbReference>
<dbReference type="Pfam" id="PF08299">
    <property type="entry name" value="Bac_DnaA_C"/>
    <property type="match status" value="1"/>
</dbReference>
<feature type="domain" description="Chromosomal replication initiator DnaA C-terminal" evidence="1">
    <location>
        <begin position="13"/>
        <end position="81"/>
    </location>
</feature>
<evidence type="ECO:0000313" key="3">
    <source>
        <dbReference type="Proteomes" id="UP000187266"/>
    </source>
</evidence>
<dbReference type="Gene3D" id="1.10.1750.10">
    <property type="match status" value="1"/>
</dbReference>
<evidence type="ECO:0000259" key="1">
    <source>
        <dbReference type="SMART" id="SM00760"/>
    </source>
</evidence>
<dbReference type="GO" id="GO:0003688">
    <property type="term" value="F:DNA replication origin binding"/>
    <property type="evidence" value="ECO:0007669"/>
    <property type="project" value="InterPro"/>
</dbReference>
<protein>
    <recommendedName>
        <fullName evidence="1">Chromosomal replication initiator DnaA C-terminal domain-containing protein</fullName>
    </recommendedName>
</protein>
<dbReference type="SMART" id="SM00760">
    <property type="entry name" value="Bac_DnaA_C"/>
    <property type="match status" value="1"/>
</dbReference>
<name>A0A1U7DFE3_9RHOB</name>
<dbReference type="EMBL" id="CP019124">
    <property type="protein sequence ID" value="APX88665.1"/>
    <property type="molecule type" value="Genomic_DNA"/>
</dbReference>
<dbReference type="RefSeq" id="WP_076978689.1">
    <property type="nucleotide sequence ID" value="NZ_CP019124.1"/>
</dbReference>
<dbReference type="GO" id="GO:0005886">
    <property type="term" value="C:plasma membrane"/>
    <property type="evidence" value="ECO:0007669"/>
    <property type="project" value="TreeGrafter"/>
</dbReference>
<dbReference type="Proteomes" id="UP000187266">
    <property type="component" value="Chromosome"/>
</dbReference>
<dbReference type="CDD" id="cd06571">
    <property type="entry name" value="Bac_DnaA_C"/>
    <property type="match status" value="1"/>
</dbReference>
<keyword evidence="3" id="KW-1185">Reference proteome</keyword>
<dbReference type="PANTHER" id="PTHR30050:SF5">
    <property type="entry name" value="DNAA REGULATORY INACTIVATOR HDA"/>
    <property type="match status" value="1"/>
</dbReference>